<keyword evidence="3" id="KW-0747">Spliceosome</keyword>
<feature type="region of interest" description="Disordered" evidence="4">
    <location>
        <begin position="1"/>
        <end position="44"/>
    </location>
</feature>
<comment type="function">
    <text evidence="3">Involved in pre-mRNA splicing.</text>
</comment>
<name>A0A367XVV4_9ASCO</name>
<keyword evidence="3" id="KW-0539">Nucleus</keyword>
<reference evidence="6 7" key="1">
    <citation type="submission" date="2018-06" db="EMBL/GenBank/DDBJ databases">
        <title>Whole genome sequencing of Candida tropicalis (genome annotated by CSBL at Korea University).</title>
        <authorList>
            <person name="Ahn J."/>
        </authorList>
    </citation>
    <scope>NUCLEOTIDE SEQUENCE [LARGE SCALE GENOMIC DNA]</scope>
    <source>
        <strain evidence="6 7">ATCC 20962</strain>
    </source>
</reference>
<keyword evidence="7" id="KW-1185">Reference proteome</keyword>
<evidence type="ECO:0000256" key="3">
    <source>
        <dbReference type="RuleBase" id="RU367140"/>
    </source>
</evidence>
<dbReference type="InterPro" id="IPR004015">
    <property type="entry name" value="SKI-int_prot_SKIP_SNW-dom"/>
</dbReference>
<dbReference type="InterPro" id="IPR017862">
    <property type="entry name" value="SKI-int_prot_SKIP"/>
</dbReference>
<dbReference type="Proteomes" id="UP000253472">
    <property type="component" value="Unassembled WGS sequence"/>
</dbReference>
<keyword evidence="3" id="KW-0507">mRNA processing</keyword>
<organism evidence="6 7">
    <name type="scientific">Candida viswanathii</name>
    <dbReference type="NCBI Taxonomy" id="5486"/>
    <lineage>
        <taxon>Eukaryota</taxon>
        <taxon>Fungi</taxon>
        <taxon>Dikarya</taxon>
        <taxon>Ascomycota</taxon>
        <taxon>Saccharomycotina</taxon>
        <taxon>Pichiomycetes</taxon>
        <taxon>Debaryomycetaceae</taxon>
        <taxon>Candida/Lodderomyces clade</taxon>
        <taxon>Candida</taxon>
    </lineage>
</organism>
<sequence>MFSTLLPRPKNSEYDPSYHFIPTRGTQVVQTPPPPKETASKYDATIPLKKRYPDLVHDFPKPDPDPALLESTRAVFDALLDPAEESTSEPSYVSYANQDAEKVIQVRTMQADPMLPPSHKLRKNRHDRVVDAGLTIVKDTNAARVSREDREYWNVPAAVSNWKNSQGFTIGLDKRMIGREREGAEMNLKKFGELLEALGEADRRAREDIRKRNEARMREQEAEKRSREEKIREIASRAKRRKY</sequence>
<comment type="subcellular location">
    <subcellularLocation>
        <location evidence="3">Nucleus</location>
    </subcellularLocation>
</comment>
<dbReference type="STRING" id="5486.A0A367XVV4"/>
<evidence type="ECO:0000313" key="7">
    <source>
        <dbReference type="Proteomes" id="UP000253472"/>
    </source>
</evidence>
<feature type="domain" description="SKI-interacting protein SKIP SNW" evidence="5">
    <location>
        <begin position="96"/>
        <end position="241"/>
    </location>
</feature>
<comment type="similarity">
    <text evidence="1 3">Belongs to the SNW family.</text>
</comment>
<evidence type="ECO:0000256" key="1">
    <source>
        <dbReference type="ARBA" id="ARBA00010197"/>
    </source>
</evidence>
<comment type="subunit">
    <text evidence="3">Associated with the spliceosome.</text>
</comment>
<dbReference type="OrthoDB" id="666364at2759"/>
<evidence type="ECO:0000256" key="2">
    <source>
        <dbReference type="ARBA" id="ARBA00022160"/>
    </source>
</evidence>
<evidence type="ECO:0000256" key="4">
    <source>
        <dbReference type="SAM" id="MobiDB-lite"/>
    </source>
</evidence>
<accession>A0A367XVV4</accession>
<protein>
    <recommendedName>
        <fullName evidence="2 3">Pre-mRNA-processing protein 45</fullName>
    </recommendedName>
</protein>
<dbReference type="PANTHER" id="PTHR12096">
    <property type="entry name" value="NUCLEAR PROTEIN SKIP-RELATED"/>
    <property type="match status" value="1"/>
</dbReference>
<dbReference type="GO" id="GO:0000398">
    <property type="term" value="P:mRNA splicing, via spliceosome"/>
    <property type="evidence" value="ECO:0007669"/>
    <property type="project" value="InterPro"/>
</dbReference>
<dbReference type="GO" id="GO:0005681">
    <property type="term" value="C:spliceosomal complex"/>
    <property type="evidence" value="ECO:0007669"/>
    <property type="project" value="UniProtKB-UniRule"/>
</dbReference>
<feature type="region of interest" description="Disordered" evidence="4">
    <location>
        <begin position="202"/>
        <end position="243"/>
    </location>
</feature>
<gene>
    <name evidence="6" type="primary">PRP45</name>
    <name evidence="6" type="ORF">Cantr_06785</name>
</gene>
<dbReference type="AlphaFoldDB" id="A0A367XVV4"/>
<proteinExistence type="inferred from homology"/>
<evidence type="ECO:0000259" key="5">
    <source>
        <dbReference type="Pfam" id="PF02731"/>
    </source>
</evidence>
<evidence type="ECO:0000313" key="6">
    <source>
        <dbReference type="EMBL" id="RCK57743.1"/>
    </source>
</evidence>
<keyword evidence="3" id="KW-0508">mRNA splicing</keyword>
<dbReference type="EMBL" id="QLNQ01000028">
    <property type="protein sequence ID" value="RCK57743.1"/>
    <property type="molecule type" value="Genomic_DNA"/>
</dbReference>
<dbReference type="Pfam" id="PF02731">
    <property type="entry name" value="SKIP_SNW"/>
    <property type="match status" value="1"/>
</dbReference>
<feature type="compositionally biased region" description="Basic and acidic residues" evidence="4">
    <location>
        <begin position="202"/>
        <end position="236"/>
    </location>
</feature>
<comment type="caution">
    <text evidence="6">The sequence shown here is derived from an EMBL/GenBank/DDBJ whole genome shotgun (WGS) entry which is preliminary data.</text>
</comment>